<dbReference type="Proteomes" id="UP000516260">
    <property type="component" value="Chromosome 8"/>
</dbReference>
<keyword evidence="3" id="KW-0677">Repeat</keyword>
<dbReference type="PROSITE" id="PS00232">
    <property type="entry name" value="CADHERIN_1"/>
    <property type="match status" value="1"/>
</dbReference>
<keyword evidence="2" id="KW-0812">Transmembrane</keyword>
<keyword evidence="5" id="KW-1133">Transmembrane helix</keyword>
<evidence type="ECO:0000256" key="1">
    <source>
        <dbReference type="ARBA" id="ARBA00004370"/>
    </source>
</evidence>
<dbReference type="AlphaFoldDB" id="A0A4Z2B0M8"/>
<dbReference type="GO" id="GO:0007156">
    <property type="term" value="P:homophilic cell adhesion via plasma membrane adhesion molecules"/>
    <property type="evidence" value="ECO:0007669"/>
    <property type="project" value="InterPro"/>
</dbReference>
<dbReference type="FunFam" id="2.60.40.60:FF:000104">
    <property type="entry name" value="cadherin-23 isoform X1"/>
    <property type="match status" value="1"/>
</dbReference>
<organism evidence="9 10">
    <name type="scientific">Takifugu bimaculatus</name>
    <dbReference type="NCBI Taxonomy" id="433685"/>
    <lineage>
        <taxon>Eukaryota</taxon>
        <taxon>Metazoa</taxon>
        <taxon>Chordata</taxon>
        <taxon>Craniata</taxon>
        <taxon>Vertebrata</taxon>
        <taxon>Euteleostomi</taxon>
        <taxon>Actinopterygii</taxon>
        <taxon>Neopterygii</taxon>
        <taxon>Teleostei</taxon>
        <taxon>Neoteleostei</taxon>
        <taxon>Acanthomorphata</taxon>
        <taxon>Eupercaria</taxon>
        <taxon>Tetraodontiformes</taxon>
        <taxon>Tetradontoidea</taxon>
        <taxon>Tetraodontidae</taxon>
        <taxon>Takifugu</taxon>
    </lineage>
</organism>
<dbReference type="GO" id="GO:0009653">
    <property type="term" value="P:anatomical structure morphogenesis"/>
    <property type="evidence" value="ECO:0007669"/>
    <property type="project" value="UniProtKB-ARBA"/>
</dbReference>
<comment type="subcellular location">
    <subcellularLocation>
        <location evidence="1">Membrane</location>
    </subcellularLocation>
</comment>
<dbReference type="PANTHER" id="PTHR24026:SF126">
    <property type="entry name" value="PROTOCADHERIN FAT 4"/>
    <property type="match status" value="1"/>
</dbReference>
<gene>
    <name evidence="9" type="ORF">fugu_008028</name>
</gene>
<dbReference type="PANTHER" id="PTHR24026">
    <property type="entry name" value="FAT ATYPICAL CADHERIN-RELATED"/>
    <property type="match status" value="1"/>
</dbReference>
<dbReference type="SUPFAM" id="SSF49313">
    <property type="entry name" value="Cadherin-like"/>
    <property type="match status" value="2"/>
</dbReference>
<evidence type="ECO:0000256" key="5">
    <source>
        <dbReference type="ARBA" id="ARBA00022989"/>
    </source>
</evidence>
<sequence>MFHQEVYSLTVPEDTPTDATLLTLSAEDRDWSPENTHLDYAIIQGNEERRFSLEVRLVQVENQWRNVGKLVLCNPLDRETTESYVLTVSVADRGIPPLNSSAVVMVTVADCNDNAPVFSSTEYHTQVRENSAVGTHLVQVTAQDPDLGPNGSVEV</sequence>
<keyword evidence="4 7" id="KW-0106">Calcium</keyword>
<evidence type="ECO:0000256" key="6">
    <source>
        <dbReference type="ARBA" id="ARBA00023136"/>
    </source>
</evidence>
<dbReference type="GO" id="GO:0005886">
    <property type="term" value="C:plasma membrane"/>
    <property type="evidence" value="ECO:0007669"/>
    <property type="project" value="UniProtKB-SubCell"/>
</dbReference>
<accession>A0A4Z2B0M8</accession>
<reference evidence="9 10" key="1">
    <citation type="submission" date="2019-04" db="EMBL/GenBank/DDBJ databases">
        <title>The sequence and de novo assembly of Takifugu bimaculatus genome using PacBio and Hi-C technologies.</title>
        <authorList>
            <person name="Xu P."/>
            <person name="Liu B."/>
            <person name="Zhou Z."/>
        </authorList>
    </citation>
    <scope>NUCLEOTIDE SEQUENCE [LARGE SCALE GENOMIC DNA]</scope>
    <source>
        <strain evidence="9">TB-2018</strain>
        <tissue evidence="9">Muscle</tissue>
    </source>
</reference>
<dbReference type="InterPro" id="IPR020894">
    <property type="entry name" value="Cadherin_CS"/>
</dbReference>
<dbReference type="EMBL" id="SWLE01000021">
    <property type="protein sequence ID" value="TNM85757.1"/>
    <property type="molecule type" value="Genomic_DNA"/>
</dbReference>
<evidence type="ECO:0000256" key="2">
    <source>
        <dbReference type="ARBA" id="ARBA00022692"/>
    </source>
</evidence>
<proteinExistence type="predicted"/>
<evidence type="ECO:0000313" key="10">
    <source>
        <dbReference type="Proteomes" id="UP000516260"/>
    </source>
</evidence>
<dbReference type="InterPro" id="IPR015919">
    <property type="entry name" value="Cadherin-like_sf"/>
</dbReference>
<dbReference type="PROSITE" id="PS50268">
    <property type="entry name" value="CADHERIN_2"/>
    <property type="match status" value="1"/>
</dbReference>
<keyword evidence="6" id="KW-0472">Membrane</keyword>
<evidence type="ECO:0000259" key="8">
    <source>
        <dbReference type="PROSITE" id="PS50268"/>
    </source>
</evidence>
<dbReference type="PRINTS" id="PR00205">
    <property type="entry name" value="CADHERIN"/>
</dbReference>
<name>A0A4Z2B0M8_9TELE</name>
<dbReference type="SMART" id="SM00112">
    <property type="entry name" value="CA"/>
    <property type="match status" value="1"/>
</dbReference>
<protein>
    <recommendedName>
        <fullName evidence="8">Cadherin domain-containing protein</fullName>
    </recommendedName>
</protein>
<dbReference type="InterPro" id="IPR002126">
    <property type="entry name" value="Cadherin-like_dom"/>
</dbReference>
<evidence type="ECO:0000256" key="3">
    <source>
        <dbReference type="ARBA" id="ARBA00022737"/>
    </source>
</evidence>
<evidence type="ECO:0000256" key="7">
    <source>
        <dbReference type="PROSITE-ProRule" id="PRU00043"/>
    </source>
</evidence>
<comment type="caution">
    <text evidence="9">The sequence shown here is derived from an EMBL/GenBank/DDBJ whole genome shotgun (WGS) entry which is preliminary data.</text>
</comment>
<evidence type="ECO:0000256" key="4">
    <source>
        <dbReference type="ARBA" id="ARBA00022837"/>
    </source>
</evidence>
<dbReference type="Pfam" id="PF00028">
    <property type="entry name" value="Cadherin"/>
    <property type="match status" value="1"/>
</dbReference>
<keyword evidence="10" id="KW-1185">Reference proteome</keyword>
<dbReference type="Gene3D" id="2.60.40.60">
    <property type="entry name" value="Cadherins"/>
    <property type="match status" value="2"/>
</dbReference>
<dbReference type="GO" id="GO:0005509">
    <property type="term" value="F:calcium ion binding"/>
    <property type="evidence" value="ECO:0007669"/>
    <property type="project" value="UniProtKB-UniRule"/>
</dbReference>
<feature type="domain" description="Cadherin" evidence="8">
    <location>
        <begin position="3"/>
        <end position="118"/>
    </location>
</feature>
<dbReference type="CDD" id="cd11304">
    <property type="entry name" value="Cadherin_repeat"/>
    <property type="match status" value="2"/>
</dbReference>
<evidence type="ECO:0000313" key="9">
    <source>
        <dbReference type="EMBL" id="TNM85757.1"/>
    </source>
</evidence>